<proteinExistence type="predicted"/>
<dbReference type="GO" id="GO:0042834">
    <property type="term" value="F:peptidoglycan binding"/>
    <property type="evidence" value="ECO:0007669"/>
    <property type="project" value="InterPro"/>
</dbReference>
<dbReference type="AlphaFoldDB" id="A0AAE6ISK4"/>
<dbReference type="InterPro" id="IPR036680">
    <property type="entry name" value="SPOR-like_sf"/>
</dbReference>
<evidence type="ECO:0000313" key="3">
    <source>
        <dbReference type="EMBL" id="QEJ97579.1"/>
    </source>
</evidence>
<protein>
    <recommendedName>
        <fullName evidence="2">SPOR domain-containing protein</fullName>
    </recommendedName>
</protein>
<keyword evidence="1" id="KW-0732">Signal</keyword>
<organism evidence="3 4">
    <name type="scientific">Treponema phagedenis</name>
    <dbReference type="NCBI Taxonomy" id="162"/>
    <lineage>
        <taxon>Bacteria</taxon>
        <taxon>Pseudomonadati</taxon>
        <taxon>Spirochaetota</taxon>
        <taxon>Spirochaetia</taxon>
        <taxon>Spirochaetales</taxon>
        <taxon>Treponemataceae</taxon>
        <taxon>Treponema</taxon>
    </lineage>
</organism>
<dbReference type="Proteomes" id="UP000323594">
    <property type="component" value="Chromosome"/>
</dbReference>
<feature type="domain" description="SPOR" evidence="2">
    <location>
        <begin position="266"/>
        <end position="340"/>
    </location>
</feature>
<sequence length="340" mass="37870">MKPIIFFLFAFFLSGTVFAQSGYSPAVKKLINSGLSLASAEKTIAYFSQEIPKLSAVQDRKSGFLFFANYLRLYGKNEEALLRYKEAAFLSEGKERIKHLLDAAQSAMASDKTEEAHEILQELSDICTAGSADHSKVLLYQALLDIQTAANAEEFSAALQKIQAYASKKSFAAYHSILLFTLWWINGDAAVKEKLVKQFPKSMEAAAVSGSVDISPSVFWYLMPRNPDMIKKFLSETTTYTDSQYTQARAIAEKFRETPATKQEEAAISIPKGYQLGFFKDKANAEKLLTELQKKGFTAKIQKETRASGTIYYQLFTPEDAKGSIGLKLKAAGYETFPIF</sequence>
<dbReference type="RefSeq" id="WP_148884503.1">
    <property type="nucleotide sequence ID" value="NZ_CP042817.1"/>
</dbReference>
<dbReference type="EMBL" id="CP042817">
    <property type="protein sequence ID" value="QEJ97579.1"/>
    <property type="molecule type" value="Genomic_DNA"/>
</dbReference>
<feature type="chain" id="PRO_5042037332" description="SPOR domain-containing protein" evidence="1">
    <location>
        <begin position="20"/>
        <end position="340"/>
    </location>
</feature>
<accession>A0AAE6ISK4</accession>
<feature type="signal peptide" evidence="1">
    <location>
        <begin position="1"/>
        <end position="19"/>
    </location>
</feature>
<reference evidence="3 4" key="1">
    <citation type="submission" date="2019-08" db="EMBL/GenBank/DDBJ databases">
        <authorList>
            <person name="Kuhnert P."/>
        </authorList>
    </citation>
    <scope>NUCLEOTIDE SEQUENCE [LARGE SCALE GENOMIC DNA]</scope>
    <source>
        <strain evidence="3 4">B36.5</strain>
    </source>
</reference>
<name>A0AAE6ISK4_TREPH</name>
<evidence type="ECO:0000313" key="4">
    <source>
        <dbReference type="Proteomes" id="UP000323594"/>
    </source>
</evidence>
<gene>
    <name evidence="3" type="ORF">FUT82_05895</name>
</gene>
<evidence type="ECO:0000256" key="1">
    <source>
        <dbReference type="SAM" id="SignalP"/>
    </source>
</evidence>
<dbReference type="Pfam" id="PF05036">
    <property type="entry name" value="SPOR"/>
    <property type="match status" value="1"/>
</dbReference>
<dbReference type="Gene3D" id="3.30.70.1070">
    <property type="entry name" value="Sporulation related repeat"/>
    <property type="match status" value="1"/>
</dbReference>
<dbReference type="SUPFAM" id="SSF110997">
    <property type="entry name" value="Sporulation related repeat"/>
    <property type="match status" value="1"/>
</dbReference>
<dbReference type="PROSITE" id="PS51724">
    <property type="entry name" value="SPOR"/>
    <property type="match status" value="1"/>
</dbReference>
<dbReference type="InterPro" id="IPR007730">
    <property type="entry name" value="SPOR-like_dom"/>
</dbReference>
<evidence type="ECO:0000259" key="2">
    <source>
        <dbReference type="PROSITE" id="PS51724"/>
    </source>
</evidence>